<organism evidence="2">
    <name type="scientific">Odontella aurita</name>
    <dbReference type="NCBI Taxonomy" id="265563"/>
    <lineage>
        <taxon>Eukaryota</taxon>
        <taxon>Sar</taxon>
        <taxon>Stramenopiles</taxon>
        <taxon>Ochrophyta</taxon>
        <taxon>Bacillariophyta</taxon>
        <taxon>Mediophyceae</taxon>
        <taxon>Biddulphiophycidae</taxon>
        <taxon>Eupodiscales</taxon>
        <taxon>Odontellaceae</taxon>
        <taxon>Odontella</taxon>
    </lineage>
</organism>
<gene>
    <name evidence="2" type="ORF">OAUR00152_LOCUS42240</name>
</gene>
<evidence type="ECO:0000256" key="1">
    <source>
        <dbReference type="SAM" id="MobiDB-lite"/>
    </source>
</evidence>
<name>A0A7S4NJ38_9STRA</name>
<evidence type="ECO:0000313" key="2">
    <source>
        <dbReference type="EMBL" id="CAE2289348.1"/>
    </source>
</evidence>
<dbReference type="AlphaFoldDB" id="A0A7S4NJ38"/>
<feature type="region of interest" description="Disordered" evidence="1">
    <location>
        <begin position="1"/>
        <end position="21"/>
    </location>
</feature>
<proteinExistence type="predicted"/>
<accession>A0A7S4NJ38</accession>
<reference evidence="2" key="1">
    <citation type="submission" date="2021-01" db="EMBL/GenBank/DDBJ databases">
        <authorList>
            <person name="Corre E."/>
            <person name="Pelletier E."/>
            <person name="Niang G."/>
            <person name="Scheremetjew M."/>
            <person name="Finn R."/>
            <person name="Kale V."/>
            <person name="Holt S."/>
            <person name="Cochrane G."/>
            <person name="Meng A."/>
            <person name="Brown T."/>
            <person name="Cohen L."/>
        </authorList>
    </citation>
    <scope>NUCLEOTIDE SEQUENCE</scope>
    <source>
        <strain evidence="2">Isolate 1302-5</strain>
    </source>
</reference>
<protein>
    <submittedName>
        <fullName evidence="2">Uncharacterized protein</fullName>
    </submittedName>
</protein>
<dbReference type="EMBL" id="HBKQ01061897">
    <property type="protein sequence ID" value="CAE2289348.1"/>
    <property type="molecule type" value="Transcribed_RNA"/>
</dbReference>
<sequence length="99" mass="11286">MKEDTKPILMPHRMGGTEVDHPLRSHRLGFPSVFGWTPSARRMGQESQICHAFPSNISALYVSSASDFRVVRYSSVRTLSLFYVQGRHSAMEDRPCFKI</sequence>